<accession>A0A835SAD0</accession>
<evidence type="ECO:0000256" key="10">
    <source>
        <dbReference type="ARBA" id="ARBA00022786"/>
    </source>
</evidence>
<comment type="caution">
    <text evidence="17">The sequence shown here is derived from an EMBL/GenBank/DDBJ whole genome shotgun (WGS) entry which is preliminary data.</text>
</comment>
<protein>
    <recommendedName>
        <fullName evidence="4">RING-type E3 ubiquitin transferase</fullName>
        <ecNumber evidence="4">2.3.2.27</ecNumber>
    </recommendedName>
</protein>
<dbReference type="Proteomes" id="UP000639772">
    <property type="component" value="Chromosome 1"/>
</dbReference>
<dbReference type="InterPro" id="IPR046948">
    <property type="entry name" value="ATL20-22-like"/>
</dbReference>
<evidence type="ECO:0000256" key="5">
    <source>
        <dbReference type="ARBA" id="ARBA00022679"/>
    </source>
</evidence>
<proteinExistence type="inferred from homology"/>
<keyword evidence="11" id="KW-0862">Zinc</keyword>
<keyword evidence="12" id="KW-1133">Transmembrane helix</keyword>
<name>A0A835SAD0_VANPL</name>
<evidence type="ECO:0000256" key="4">
    <source>
        <dbReference type="ARBA" id="ARBA00012483"/>
    </source>
</evidence>
<feature type="chain" id="PRO_5032991118" description="RING-type E3 ubiquitin transferase" evidence="15">
    <location>
        <begin position="23"/>
        <end position="232"/>
    </location>
</feature>
<keyword evidence="13" id="KW-0472">Membrane</keyword>
<feature type="domain" description="Wall-associated receptor kinase galacturonan-binding" evidence="16">
    <location>
        <begin position="27"/>
        <end position="72"/>
    </location>
</feature>
<evidence type="ECO:0000259" key="16">
    <source>
        <dbReference type="Pfam" id="PF13947"/>
    </source>
</evidence>
<evidence type="ECO:0000256" key="9">
    <source>
        <dbReference type="ARBA" id="ARBA00022771"/>
    </source>
</evidence>
<keyword evidence="6" id="KW-0812">Transmembrane</keyword>
<dbReference type="PANTHER" id="PTHR46279:SF9">
    <property type="entry name" value="OS01G0116300 PROTEIN"/>
    <property type="match status" value="1"/>
</dbReference>
<dbReference type="EMBL" id="JADCNM010000001">
    <property type="protein sequence ID" value="KAG0500193.1"/>
    <property type="molecule type" value="Genomic_DNA"/>
</dbReference>
<sequence>MSFFLSILLFLQLIGISSLAQGLSNDCPPSWCGGLEIKLPFTLERSPVSCGNGAFMKLSCSSRNETILSLYPLQKLTNLLMLTTVALSSSINCPWMNSYSPNTNGSIYTLRKLYHVLLNCTQKLPSKTEDDETIGPISCLGGTGGFVYAMDNSTSLNKLSPYCKVRSSSGSVPLFDGIDYLHMPNTIERPKMAKTVDSIRKRIIHFVSLQMNLTKEKKAYVPEATIDQFPLS</sequence>
<dbReference type="PANTHER" id="PTHR46279">
    <property type="entry name" value="RING/U-BOX SUPERFAMILY PROTEIN"/>
    <property type="match status" value="1"/>
</dbReference>
<evidence type="ECO:0000256" key="13">
    <source>
        <dbReference type="ARBA" id="ARBA00023136"/>
    </source>
</evidence>
<feature type="signal peptide" evidence="15">
    <location>
        <begin position="1"/>
        <end position="22"/>
    </location>
</feature>
<dbReference type="InterPro" id="IPR025287">
    <property type="entry name" value="WAK_GUB"/>
</dbReference>
<dbReference type="Pfam" id="PF13947">
    <property type="entry name" value="GUB_WAK_bind"/>
    <property type="match status" value="1"/>
</dbReference>
<organism evidence="17 18">
    <name type="scientific">Vanilla planifolia</name>
    <name type="common">Vanilla</name>
    <dbReference type="NCBI Taxonomy" id="51239"/>
    <lineage>
        <taxon>Eukaryota</taxon>
        <taxon>Viridiplantae</taxon>
        <taxon>Streptophyta</taxon>
        <taxon>Embryophyta</taxon>
        <taxon>Tracheophyta</taxon>
        <taxon>Spermatophyta</taxon>
        <taxon>Magnoliopsida</taxon>
        <taxon>Liliopsida</taxon>
        <taxon>Asparagales</taxon>
        <taxon>Orchidaceae</taxon>
        <taxon>Vanilloideae</taxon>
        <taxon>Vanilleae</taxon>
        <taxon>Vanilla</taxon>
    </lineage>
</organism>
<comment type="catalytic activity">
    <reaction evidence="1">
        <text>S-ubiquitinyl-[E2 ubiquitin-conjugating enzyme]-L-cysteine + [acceptor protein]-L-lysine = [E2 ubiquitin-conjugating enzyme]-L-cysteine + N(6)-ubiquitinyl-[acceptor protein]-L-lysine.</text>
        <dbReference type="EC" id="2.3.2.27"/>
    </reaction>
</comment>
<comment type="similarity">
    <text evidence="14">Belongs to the RING-type zinc finger family. ATL subfamily.</text>
</comment>
<evidence type="ECO:0000256" key="14">
    <source>
        <dbReference type="ARBA" id="ARBA00024209"/>
    </source>
</evidence>
<keyword evidence="9" id="KW-0863">Zinc-finger</keyword>
<evidence type="ECO:0000313" key="18">
    <source>
        <dbReference type="Proteomes" id="UP000639772"/>
    </source>
</evidence>
<comment type="pathway">
    <text evidence="3">Protein modification; protein ubiquitination.</text>
</comment>
<evidence type="ECO:0000256" key="12">
    <source>
        <dbReference type="ARBA" id="ARBA00022989"/>
    </source>
</evidence>
<evidence type="ECO:0000256" key="7">
    <source>
        <dbReference type="ARBA" id="ARBA00022723"/>
    </source>
</evidence>
<gene>
    <name evidence="17" type="ORF">HPP92_000265</name>
</gene>
<keyword evidence="10" id="KW-0833">Ubl conjugation pathway</keyword>
<keyword evidence="7" id="KW-0479">Metal-binding</keyword>
<evidence type="ECO:0000256" key="3">
    <source>
        <dbReference type="ARBA" id="ARBA00004906"/>
    </source>
</evidence>
<dbReference type="EC" id="2.3.2.27" evidence="4"/>
<evidence type="ECO:0000256" key="1">
    <source>
        <dbReference type="ARBA" id="ARBA00000900"/>
    </source>
</evidence>
<reference evidence="17 18" key="1">
    <citation type="journal article" date="2020" name="Nat. Food">
        <title>A phased Vanilla planifolia genome enables genetic improvement of flavour and production.</title>
        <authorList>
            <person name="Hasing T."/>
            <person name="Tang H."/>
            <person name="Brym M."/>
            <person name="Khazi F."/>
            <person name="Huang T."/>
            <person name="Chambers A.H."/>
        </authorList>
    </citation>
    <scope>NUCLEOTIDE SEQUENCE [LARGE SCALE GENOMIC DNA]</scope>
    <source>
        <tissue evidence="17">Leaf</tissue>
    </source>
</reference>
<evidence type="ECO:0000256" key="2">
    <source>
        <dbReference type="ARBA" id="ARBA00004167"/>
    </source>
</evidence>
<dbReference type="GO" id="GO:0008270">
    <property type="term" value="F:zinc ion binding"/>
    <property type="evidence" value="ECO:0007669"/>
    <property type="project" value="UniProtKB-KW"/>
</dbReference>
<evidence type="ECO:0000313" key="17">
    <source>
        <dbReference type="EMBL" id="KAG0500193.1"/>
    </source>
</evidence>
<evidence type="ECO:0000256" key="15">
    <source>
        <dbReference type="SAM" id="SignalP"/>
    </source>
</evidence>
<evidence type="ECO:0000256" key="11">
    <source>
        <dbReference type="ARBA" id="ARBA00022833"/>
    </source>
</evidence>
<keyword evidence="8 15" id="KW-0732">Signal</keyword>
<keyword evidence="5" id="KW-0808">Transferase</keyword>
<dbReference type="GO" id="GO:0030247">
    <property type="term" value="F:polysaccharide binding"/>
    <property type="evidence" value="ECO:0007669"/>
    <property type="project" value="InterPro"/>
</dbReference>
<evidence type="ECO:0000256" key="6">
    <source>
        <dbReference type="ARBA" id="ARBA00022692"/>
    </source>
</evidence>
<dbReference type="AlphaFoldDB" id="A0A835SAD0"/>
<dbReference type="GO" id="GO:0016020">
    <property type="term" value="C:membrane"/>
    <property type="evidence" value="ECO:0007669"/>
    <property type="project" value="UniProtKB-SubCell"/>
</dbReference>
<comment type="subcellular location">
    <subcellularLocation>
        <location evidence="2">Membrane</location>
        <topology evidence="2">Single-pass membrane protein</topology>
    </subcellularLocation>
</comment>
<dbReference type="GO" id="GO:0061630">
    <property type="term" value="F:ubiquitin protein ligase activity"/>
    <property type="evidence" value="ECO:0007669"/>
    <property type="project" value="UniProtKB-EC"/>
</dbReference>
<evidence type="ECO:0000256" key="8">
    <source>
        <dbReference type="ARBA" id="ARBA00022729"/>
    </source>
</evidence>